<dbReference type="OMA" id="TSWITFI"/>
<dbReference type="PANTHER" id="PTHR31769">
    <property type="entry name" value="OS07G0462200 PROTEIN-RELATED"/>
    <property type="match status" value="1"/>
</dbReference>
<keyword evidence="9" id="KW-1185">Reference proteome</keyword>
<evidence type="ECO:0000313" key="8">
    <source>
        <dbReference type="EMBL" id="KJB26423.1"/>
    </source>
</evidence>
<evidence type="ECO:0000256" key="1">
    <source>
        <dbReference type="ARBA" id="ARBA00004127"/>
    </source>
</evidence>
<dbReference type="GO" id="GO:0012505">
    <property type="term" value="C:endomembrane system"/>
    <property type="evidence" value="ECO:0007669"/>
    <property type="project" value="UniProtKB-SubCell"/>
</dbReference>
<keyword evidence="3" id="KW-0732">Signal</keyword>
<evidence type="ECO:0000256" key="7">
    <source>
        <dbReference type="SAM" id="Phobius"/>
    </source>
</evidence>
<dbReference type="Pfam" id="PF06749">
    <property type="entry name" value="DUF1218"/>
    <property type="match status" value="1"/>
</dbReference>
<dbReference type="InterPro" id="IPR009606">
    <property type="entry name" value="DEAL/Modifying_wall_lignin1/2"/>
</dbReference>
<evidence type="ECO:0000256" key="5">
    <source>
        <dbReference type="ARBA" id="ARBA00023136"/>
    </source>
</evidence>
<evidence type="ECO:0000256" key="2">
    <source>
        <dbReference type="ARBA" id="ARBA00022692"/>
    </source>
</evidence>
<comment type="subcellular location">
    <subcellularLocation>
        <location evidence="1">Endomembrane system</location>
        <topology evidence="1">Multi-pass membrane protein</topology>
    </subcellularLocation>
</comment>
<name>A0A0D2PHL4_GOSRA</name>
<protein>
    <submittedName>
        <fullName evidence="8">Uncharacterized protein</fullName>
    </submittedName>
</protein>
<evidence type="ECO:0000256" key="3">
    <source>
        <dbReference type="ARBA" id="ARBA00022729"/>
    </source>
</evidence>
<evidence type="ECO:0000313" key="9">
    <source>
        <dbReference type="Proteomes" id="UP000032304"/>
    </source>
</evidence>
<keyword evidence="4 7" id="KW-1133">Transmembrane helix</keyword>
<keyword evidence="5 7" id="KW-0472">Membrane</keyword>
<dbReference type="AlphaFoldDB" id="A0A0D2PHL4"/>
<evidence type="ECO:0000256" key="6">
    <source>
        <dbReference type="ARBA" id="ARBA00029467"/>
    </source>
</evidence>
<dbReference type="EMBL" id="CM001743">
    <property type="protein sequence ID" value="KJB26423.1"/>
    <property type="molecule type" value="Genomic_DNA"/>
</dbReference>
<dbReference type="Gramene" id="KJB26423">
    <property type="protein sequence ID" value="KJB26423"/>
    <property type="gene ID" value="B456_004G259900"/>
</dbReference>
<organism evidence="8 9">
    <name type="scientific">Gossypium raimondii</name>
    <name type="common">Peruvian cotton</name>
    <name type="synonym">Gossypium klotzschianum subsp. raimondii</name>
    <dbReference type="NCBI Taxonomy" id="29730"/>
    <lineage>
        <taxon>Eukaryota</taxon>
        <taxon>Viridiplantae</taxon>
        <taxon>Streptophyta</taxon>
        <taxon>Embryophyta</taxon>
        <taxon>Tracheophyta</taxon>
        <taxon>Spermatophyta</taxon>
        <taxon>Magnoliopsida</taxon>
        <taxon>eudicotyledons</taxon>
        <taxon>Gunneridae</taxon>
        <taxon>Pentapetalae</taxon>
        <taxon>rosids</taxon>
        <taxon>malvids</taxon>
        <taxon>Malvales</taxon>
        <taxon>Malvaceae</taxon>
        <taxon>Malvoideae</taxon>
        <taxon>Gossypium</taxon>
    </lineage>
</organism>
<dbReference type="InterPro" id="IPR052222">
    <property type="entry name" value="DESIGUAL"/>
</dbReference>
<proteinExistence type="inferred from homology"/>
<sequence length="183" mass="19771">MEQKRILFLVAVLLGIISVFTGFGAEITRVKASQVGVDWYGDCSYPKSPAHVLGLTSAATLLTAKIIMDTAAGCSHWERTNQSPPNYNRNKALLLHITSWITFIVAIVLLLKGAVSKDQNDQAIERNDMYYCPVVKAGIFAAGASFAVISFISGVLLFQTLNPKGEDANNAPIPNEGGIQRCV</sequence>
<comment type="similarity">
    <text evidence="6">Belongs to the DESIGUAL family.</text>
</comment>
<reference evidence="8 9" key="1">
    <citation type="journal article" date="2012" name="Nature">
        <title>Repeated polyploidization of Gossypium genomes and the evolution of spinnable cotton fibres.</title>
        <authorList>
            <person name="Paterson A.H."/>
            <person name="Wendel J.F."/>
            <person name="Gundlach H."/>
            <person name="Guo H."/>
            <person name="Jenkins J."/>
            <person name="Jin D."/>
            <person name="Llewellyn D."/>
            <person name="Showmaker K.C."/>
            <person name="Shu S."/>
            <person name="Udall J."/>
            <person name="Yoo M.J."/>
            <person name="Byers R."/>
            <person name="Chen W."/>
            <person name="Doron-Faigenboim A."/>
            <person name="Duke M.V."/>
            <person name="Gong L."/>
            <person name="Grimwood J."/>
            <person name="Grover C."/>
            <person name="Grupp K."/>
            <person name="Hu G."/>
            <person name="Lee T.H."/>
            <person name="Li J."/>
            <person name="Lin L."/>
            <person name="Liu T."/>
            <person name="Marler B.S."/>
            <person name="Page J.T."/>
            <person name="Roberts A.W."/>
            <person name="Romanel E."/>
            <person name="Sanders W.S."/>
            <person name="Szadkowski E."/>
            <person name="Tan X."/>
            <person name="Tang H."/>
            <person name="Xu C."/>
            <person name="Wang J."/>
            <person name="Wang Z."/>
            <person name="Zhang D."/>
            <person name="Zhang L."/>
            <person name="Ashrafi H."/>
            <person name="Bedon F."/>
            <person name="Bowers J.E."/>
            <person name="Brubaker C.L."/>
            <person name="Chee P.W."/>
            <person name="Das S."/>
            <person name="Gingle A.R."/>
            <person name="Haigler C.H."/>
            <person name="Harker D."/>
            <person name="Hoffmann L.V."/>
            <person name="Hovav R."/>
            <person name="Jones D.C."/>
            <person name="Lemke C."/>
            <person name="Mansoor S."/>
            <person name="ur Rahman M."/>
            <person name="Rainville L.N."/>
            <person name="Rambani A."/>
            <person name="Reddy U.K."/>
            <person name="Rong J.K."/>
            <person name="Saranga Y."/>
            <person name="Scheffler B.E."/>
            <person name="Scheffler J.A."/>
            <person name="Stelly D.M."/>
            <person name="Triplett B.A."/>
            <person name="Van Deynze A."/>
            <person name="Vaslin M.F."/>
            <person name="Waghmare V.N."/>
            <person name="Walford S.A."/>
            <person name="Wright R.J."/>
            <person name="Zaki E.A."/>
            <person name="Zhang T."/>
            <person name="Dennis E.S."/>
            <person name="Mayer K.F."/>
            <person name="Peterson D.G."/>
            <person name="Rokhsar D.S."/>
            <person name="Wang X."/>
            <person name="Schmutz J."/>
        </authorList>
    </citation>
    <scope>NUCLEOTIDE SEQUENCE [LARGE SCALE GENOMIC DNA]</scope>
</reference>
<dbReference type="STRING" id="29730.A0A0D2PHL4"/>
<feature type="transmembrane region" description="Helical" evidence="7">
    <location>
        <begin position="93"/>
        <end position="115"/>
    </location>
</feature>
<evidence type="ECO:0000256" key="4">
    <source>
        <dbReference type="ARBA" id="ARBA00022989"/>
    </source>
</evidence>
<accession>A0A0D2PHL4</accession>
<keyword evidence="2 7" id="KW-0812">Transmembrane</keyword>
<dbReference type="eggNOG" id="ENOG502QT9I">
    <property type="taxonomic scope" value="Eukaryota"/>
</dbReference>
<feature type="transmembrane region" description="Helical" evidence="7">
    <location>
        <begin position="135"/>
        <end position="158"/>
    </location>
</feature>
<gene>
    <name evidence="8" type="ORF">B456_004G259900</name>
</gene>
<dbReference type="Proteomes" id="UP000032304">
    <property type="component" value="Chromosome 4"/>
</dbReference>